<keyword evidence="3" id="KW-1185">Reference proteome</keyword>
<dbReference type="Proteomes" id="UP001458880">
    <property type="component" value="Unassembled WGS sequence"/>
</dbReference>
<accession>A0AAW1N2H5</accession>
<comment type="caution">
    <text evidence="2">The sequence shown here is derived from an EMBL/GenBank/DDBJ whole genome shotgun (WGS) entry which is preliminary data.</text>
</comment>
<feature type="domain" description="Retroviral polymerase SH3-like" evidence="1">
    <location>
        <begin position="53"/>
        <end position="109"/>
    </location>
</feature>
<evidence type="ECO:0000259" key="1">
    <source>
        <dbReference type="Pfam" id="PF25597"/>
    </source>
</evidence>
<dbReference type="EMBL" id="JASPKY010000013">
    <property type="protein sequence ID" value="KAK9753483.1"/>
    <property type="molecule type" value="Genomic_DNA"/>
</dbReference>
<sequence length="220" mass="25428">MRLTPNITEMFGRMWVVKPRKHRRWWKRHLTRAGITLRCVGVAGLWFLRIFGSECYVNTLKKFCWKFEDKAVLGNLVGHINDKVCYKVWLPLKHRLVKTRNVDFRPEKVCTNNNTILLHLRLYIGDSFRDKDNQNGEVKGFSEDIKDSYKSTSSSEEANSAVACLTEAAQEDLEPTNIIEGMTSECLDKSMAAMKEGMQAFEEIDQNGEINVEFVLQMNN</sequence>
<dbReference type="Pfam" id="PF25597">
    <property type="entry name" value="SH3_retrovirus"/>
    <property type="match status" value="1"/>
</dbReference>
<reference evidence="2 3" key="1">
    <citation type="journal article" date="2024" name="BMC Genomics">
        <title>De novo assembly and annotation of Popillia japonica's genome with initial clues to its potential as an invasive pest.</title>
        <authorList>
            <person name="Cucini C."/>
            <person name="Boschi S."/>
            <person name="Funari R."/>
            <person name="Cardaioli E."/>
            <person name="Iannotti N."/>
            <person name="Marturano G."/>
            <person name="Paoli F."/>
            <person name="Bruttini M."/>
            <person name="Carapelli A."/>
            <person name="Frati F."/>
            <person name="Nardi F."/>
        </authorList>
    </citation>
    <scope>NUCLEOTIDE SEQUENCE [LARGE SCALE GENOMIC DNA]</scope>
    <source>
        <strain evidence="2">DMR45628</strain>
    </source>
</reference>
<gene>
    <name evidence="2" type="ORF">QE152_g1997</name>
</gene>
<protein>
    <recommendedName>
        <fullName evidence="1">Retroviral polymerase SH3-like domain-containing protein</fullName>
    </recommendedName>
</protein>
<evidence type="ECO:0000313" key="3">
    <source>
        <dbReference type="Proteomes" id="UP001458880"/>
    </source>
</evidence>
<name>A0AAW1N2H5_POPJA</name>
<dbReference type="InterPro" id="IPR057670">
    <property type="entry name" value="SH3_retrovirus"/>
</dbReference>
<proteinExistence type="predicted"/>
<organism evidence="2 3">
    <name type="scientific">Popillia japonica</name>
    <name type="common">Japanese beetle</name>
    <dbReference type="NCBI Taxonomy" id="7064"/>
    <lineage>
        <taxon>Eukaryota</taxon>
        <taxon>Metazoa</taxon>
        <taxon>Ecdysozoa</taxon>
        <taxon>Arthropoda</taxon>
        <taxon>Hexapoda</taxon>
        <taxon>Insecta</taxon>
        <taxon>Pterygota</taxon>
        <taxon>Neoptera</taxon>
        <taxon>Endopterygota</taxon>
        <taxon>Coleoptera</taxon>
        <taxon>Polyphaga</taxon>
        <taxon>Scarabaeiformia</taxon>
        <taxon>Scarabaeidae</taxon>
        <taxon>Rutelinae</taxon>
        <taxon>Popillia</taxon>
    </lineage>
</organism>
<dbReference type="AlphaFoldDB" id="A0AAW1N2H5"/>
<evidence type="ECO:0000313" key="2">
    <source>
        <dbReference type="EMBL" id="KAK9753483.1"/>
    </source>
</evidence>